<dbReference type="PANTHER" id="PTHR24121:SF22">
    <property type="entry name" value="PROTEIN ACCELERATED CELL DEATH 6-LIKE"/>
    <property type="match status" value="1"/>
</dbReference>
<feature type="compositionally biased region" description="Acidic residues" evidence="3">
    <location>
        <begin position="227"/>
        <end position="247"/>
    </location>
</feature>
<feature type="repeat" description="ANK" evidence="2">
    <location>
        <begin position="111"/>
        <end position="132"/>
    </location>
</feature>
<dbReference type="PANTHER" id="PTHR24121">
    <property type="entry name" value="NO MECHANORECEPTOR POTENTIAL C, ISOFORM D-RELATED"/>
    <property type="match status" value="1"/>
</dbReference>
<evidence type="ECO:0008006" key="6">
    <source>
        <dbReference type="Google" id="ProtNLM"/>
    </source>
</evidence>
<dbReference type="AlphaFoldDB" id="A0AAN9LIV8"/>
<comment type="caution">
    <text evidence="4">The sequence shown here is derived from an EMBL/GenBank/DDBJ whole genome shotgun (WGS) entry which is preliminary data.</text>
</comment>
<evidence type="ECO:0000313" key="5">
    <source>
        <dbReference type="Proteomes" id="UP001374584"/>
    </source>
</evidence>
<dbReference type="InterPro" id="IPR036770">
    <property type="entry name" value="Ankyrin_rpt-contain_sf"/>
</dbReference>
<gene>
    <name evidence="4" type="ORF">VNO80_26654</name>
</gene>
<dbReference type="SUPFAM" id="SSF48403">
    <property type="entry name" value="Ankyrin repeat"/>
    <property type="match status" value="1"/>
</dbReference>
<proteinExistence type="predicted"/>
<evidence type="ECO:0000256" key="2">
    <source>
        <dbReference type="PROSITE-ProRule" id="PRU00023"/>
    </source>
</evidence>
<evidence type="ECO:0000256" key="1">
    <source>
        <dbReference type="ARBA" id="ARBA00004413"/>
    </source>
</evidence>
<keyword evidence="5" id="KW-1185">Reference proteome</keyword>
<comment type="subcellular location">
    <subcellularLocation>
        <location evidence="1">Cell membrane</location>
        <topology evidence="1">Peripheral membrane protein</topology>
        <orientation evidence="1">Cytoplasmic side</orientation>
    </subcellularLocation>
</comment>
<dbReference type="Pfam" id="PF12796">
    <property type="entry name" value="Ank_2"/>
    <property type="match status" value="1"/>
</dbReference>
<evidence type="ECO:0000313" key="4">
    <source>
        <dbReference type="EMBL" id="KAK7334888.1"/>
    </source>
</evidence>
<accession>A0AAN9LIV8</accession>
<keyword evidence="2" id="KW-0040">ANK repeat</keyword>
<feature type="region of interest" description="Disordered" evidence="3">
    <location>
        <begin position="226"/>
        <end position="250"/>
    </location>
</feature>
<dbReference type="SMART" id="SM00248">
    <property type="entry name" value="ANK"/>
    <property type="match status" value="4"/>
</dbReference>
<sequence>MSMMDFPGGEEMSMNNDDLENNYNVGVQPSRNVVEENRVHGWCLLPKRTYDSIKQNEDESWREIIDDHTLYQKSPGGNTVLHVAALYGNDRCVERIVEIGGAELLTAINRNGDTPLHVAARAGKISTLHMLVAALLPNPNSEQAKEAILVTNNQGNTLFHEALLNGHKNVMEILNSSPGFRELVEETAFTIKNNEDKSVLHLALEKSYEDILVQVLFSRTVLPIIQGDDENEDEDEEKEEEEEEDKDGLEAVEFKVFEGGYEDIADVVLTRIIPGMEVSFRSDFDFDFGYEDEDEQKSG</sequence>
<dbReference type="EMBL" id="JAYMYR010000010">
    <property type="protein sequence ID" value="KAK7334888.1"/>
    <property type="molecule type" value="Genomic_DNA"/>
</dbReference>
<reference evidence="4 5" key="1">
    <citation type="submission" date="2024-01" db="EMBL/GenBank/DDBJ databases">
        <title>The genomes of 5 underutilized Papilionoideae crops provide insights into root nodulation and disease resistanc.</title>
        <authorList>
            <person name="Jiang F."/>
        </authorList>
    </citation>
    <scope>NUCLEOTIDE SEQUENCE [LARGE SCALE GENOMIC DNA]</scope>
    <source>
        <strain evidence="4">JINMINGXINNONG_FW02</strain>
        <tissue evidence="4">Leaves</tissue>
    </source>
</reference>
<dbReference type="InterPro" id="IPR002110">
    <property type="entry name" value="Ankyrin_rpt"/>
</dbReference>
<dbReference type="PROSITE" id="PS50088">
    <property type="entry name" value="ANK_REPEAT"/>
    <property type="match status" value="1"/>
</dbReference>
<dbReference type="GO" id="GO:0005886">
    <property type="term" value="C:plasma membrane"/>
    <property type="evidence" value="ECO:0007669"/>
    <property type="project" value="UniProtKB-SubCell"/>
</dbReference>
<name>A0AAN9LIV8_PHACN</name>
<protein>
    <recommendedName>
        <fullName evidence="6">Ankyrin repeat-containing protein</fullName>
    </recommendedName>
</protein>
<evidence type="ECO:0000256" key="3">
    <source>
        <dbReference type="SAM" id="MobiDB-lite"/>
    </source>
</evidence>
<organism evidence="4 5">
    <name type="scientific">Phaseolus coccineus</name>
    <name type="common">Scarlet runner bean</name>
    <name type="synonym">Phaseolus multiflorus</name>
    <dbReference type="NCBI Taxonomy" id="3886"/>
    <lineage>
        <taxon>Eukaryota</taxon>
        <taxon>Viridiplantae</taxon>
        <taxon>Streptophyta</taxon>
        <taxon>Embryophyta</taxon>
        <taxon>Tracheophyta</taxon>
        <taxon>Spermatophyta</taxon>
        <taxon>Magnoliopsida</taxon>
        <taxon>eudicotyledons</taxon>
        <taxon>Gunneridae</taxon>
        <taxon>Pentapetalae</taxon>
        <taxon>rosids</taxon>
        <taxon>fabids</taxon>
        <taxon>Fabales</taxon>
        <taxon>Fabaceae</taxon>
        <taxon>Papilionoideae</taxon>
        <taxon>50 kb inversion clade</taxon>
        <taxon>NPAAA clade</taxon>
        <taxon>indigoferoid/millettioid clade</taxon>
        <taxon>Phaseoleae</taxon>
        <taxon>Phaseolus</taxon>
    </lineage>
</organism>
<dbReference type="Proteomes" id="UP001374584">
    <property type="component" value="Unassembled WGS sequence"/>
</dbReference>
<dbReference type="PROSITE" id="PS50297">
    <property type="entry name" value="ANK_REP_REGION"/>
    <property type="match status" value="1"/>
</dbReference>
<dbReference type="Gene3D" id="1.25.40.20">
    <property type="entry name" value="Ankyrin repeat-containing domain"/>
    <property type="match status" value="1"/>
</dbReference>